<gene>
    <name evidence="1" type="ORF">KC19_2G262500</name>
</gene>
<dbReference type="Proteomes" id="UP000822688">
    <property type="component" value="Chromosome 2"/>
</dbReference>
<protein>
    <submittedName>
        <fullName evidence="1">Uncharacterized protein</fullName>
    </submittedName>
</protein>
<evidence type="ECO:0000313" key="1">
    <source>
        <dbReference type="EMBL" id="KAG0588694.1"/>
    </source>
</evidence>
<keyword evidence="2" id="KW-1185">Reference proteome</keyword>
<dbReference type="AlphaFoldDB" id="A0A8T0IY90"/>
<accession>A0A8T0IY90</accession>
<sequence>MPKLIYAQQTWIEVRQWAALTALDASTCPNLKYQKTKLREKDWQIHVNDKICTNHLVSTKTNGKTKNT</sequence>
<organism evidence="1 2">
    <name type="scientific">Ceratodon purpureus</name>
    <name type="common">Fire moss</name>
    <name type="synonym">Dicranum purpureum</name>
    <dbReference type="NCBI Taxonomy" id="3225"/>
    <lineage>
        <taxon>Eukaryota</taxon>
        <taxon>Viridiplantae</taxon>
        <taxon>Streptophyta</taxon>
        <taxon>Embryophyta</taxon>
        <taxon>Bryophyta</taxon>
        <taxon>Bryophytina</taxon>
        <taxon>Bryopsida</taxon>
        <taxon>Dicranidae</taxon>
        <taxon>Pseudoditrichales</taxon>
        <taxon>Ditrichaceae</taxon>
        <taxon>Ceratodon</taxon>
    </lineage>
</organism>
<dbReference type="EMBL" id="CM026422">
    <property type="protein sequence ID" value="KAG0588694.1"/>
    <property type="molecule type" value="Genomic_DNA"/>
</dbReference>
<comment type="caution">
    <text evidence="1">The sequence shown here is derived from an EMBL/GenBank/DDBJ whole genome shotgun (WGS) entry which is preliminary data.</text>
</comment>
<name>A0A8T0IY90_CERPU</name>
<proteinExistence type="predicted"/>
<evidence type="ECO:0000313" key="2">
    <source>
        <dbReference type="Proteomes" id="UP000822688"/>
    </source>
</evidence>
<reference evidence="1" key="1">
    <citation type="submission" date="2020-06" db="EMBL/GenBank/DDBJ databases">
        <title>WGS assembly of Ceratodon purpureus strain R40.</title>
        <authorList>
            <person name="Carey S.B."/>
            <person name="Jenkins J."/>
            <person name="Shu S."/>
            <person name="Lovell J.T."/>
            <person name="Sreedasyam A."/>
            <person name="Maumus F."/>
            <person name="Tiley G.P."/>
            <person name="Fernandez-Pozo N."/>
            <person name="Barry K."/>
            <person name="Chen C."/>
            <person name="Wang M."/>
            <person name="Lipzen A."/>
            <person name="Daum C."/>
            <person name="Saski C.A."/>
            <person name="Payton A.C."/>
            <person name="Mcbreen J.C."/>
            <person name="Conrad R.E."/>
            <person name="Kollar L.M."/>
            <person name="Olsson S."/>
            <person name="Huttunen S."/>
            <person name="Landis J.B."/>
            <person name="Wickett N.J."/>
            <person name="Johnson M.G."/>
            <person name="Rensing S.A."/>
            <person name="Grimwood J."/>
            <person name="Schmutz J."/>
            <person name="Mcdaniel S.F."/>
        </authorList>
    </citation>
    <scope>NUCLEOTIDE SEQUENCE</scope>
    <source>
        <strain evidence="1">R40</strain>
    </source>
</reference>